<sequence length="391" mass="44999">MADISIKQKNVPELRFSEFEEGWRPKVLGNITKIKMGHSPKSSNYTDDSENMILVQGNADLKGGTVLPRIYTKEVTQIADKGDILLTVRAPVGEIGITQMEVCIGRGVSSIKGNKFIYYFLEKFHLQNKWEKFAQGSTFKAISGKDIRGLKLKIPSNDEQQKIGDFFSKLDQQIELEEKKLDLLEEQKKGYMQNIFSQELRFKDEDGNNYPEWEKKKLGDISDFQNGKAHEKFVDKHANYVLINSKFISSEGTTKKLVNQRLTPLYKEDITIVMSDVPNGKALAKCFLVDEDERYTLNQRIGRIFNINGSPRFLFSNLNRNIQLLKYDNGVGQTNLKKSEILAININYPDKKEQQKIGSFFQKLDKRIELQSQKIEALKTQKQGFLRKMFV</sequence>
<comment type="caution">
    <text evidence="6">The sequence shown here is derived from an EMBL/GenBank/DDBJ whole genome shotgun (WGS) entry which is preliminary data.</text>
</comment>
<evidence type="ECO:0000313" key="6">
    <source>
        <dbReference type="EMBL" id="TMN22691.1"/>
    </source>
</evidence>
<dbReference type="RefSeq" id="WP_138603591.1">
    <property type="nucleotide sequence ID" value="NZ_VCIA01000001.1"/>
</dbReference>
<dbReference type="EMBL" id="VCIA01000001">
    <property type="protein sequence ID" value="TMN22691.1"/>
    <property type="molecule type" value="Genomic_DNA"/>
</dbReference>
<feature type="coiled-coil region" evidence="4">
    <location>
        <begin position="167"/>
        <end position="194"/>
    </location>
</feature>
<dbReference type="AlphaFoldDB" id="A0A5S3QNA3"/>
<feature type="domain" description="Type I restriction modification DNA specificity" evidence="5">
    <location>
        <begin position="21"/>
        <end position="185"/>
    </location>
</feature>
<keyword evidence="6" id="KW-0255">Endonuclease</keyword>
<dbReference type="GO" id="GO:0004519">
    <property type="term" value="F:endonuclease activity"/>
    <property type="evidence" value="ECO:0007669"/>
    <property type="project" value="UniProtKB-KW"/>
</dbReference>
<dbReference type="Proteomes" id="UP000306980">
    <property type="component" value="Unassembled WGS sequence"/>
</dbReference>
<dbReference type="PANTHER" id="PTHR30408">
    <property type="entry name" value="TYPE-1 RESTRICTION ENZYME ECOKI SPECIFICITY PROTEIN"/>
    <property type="match status" value="1"/>
</dbReference>
<evidence type="ECO:0000256" key="2">
    <source>
        <dbReference type="ARBA" id="ARBA00022747"/>
    </source>
</evidence>
<protein>
    <submittedName>
        <fullName evidence="6">Restriction endonuclease subunit S</fullName>
    </submittedName>
</protein>
<evidence type="ECO:0000256" key="3">
    <source>
        <dbReference type="ARBA" id="ARBA00023125"/>
    </source>
</evidence>
<keyword evidence="4" id="KW-0175">Coiled coil</keyword>
<dbReference type="Gene3D" id="3.90.220.20">
    <property type="entry name" value="DNA methylase specificity domains"/>
    <property type="match status" value="2"/>
</dbReference>
<keyword evidence="6" id="KW-0378">Hydrolase</keyword>
<feature type="domain" description="Type I restriction modification DNA specificity" evidence="5">
    <location>
        <begin position="212"/>
        <end position="379"/>
    </location>
</feature>
<evidence type="ECO:0000256" key="1">
    <source>
        <dbReference type="ARBA" id="ARBA00010923"/>
    </source>
</evidence>
<evidence type="ECO:0000313" key="7">
    <source>
        <dbReference type="Proteomes" id="UP000306980"/>
    </source>
</evidence>
<comment type="similarity">
    <text evidence="1">Belongs to the type-I restriction system S methylase family.</text>
</comment>
<organism evidence="6 7">
    <name type="scientific">Lentibacillus cibarius</name>
    <dbReference type="NCBI Taxonomy" id="2583219"/>
    <lineage>
        <taxon>Bacteria</taxon>
        <taxon>Bacillati</taxon>
        <taxon>Bacillota</taxon>
        <taxon>Bacilli</taxon>
        <taxon>Bacillales</taxon>
        <taxon>Bacillaceae</taxon>
        <taxon>Lentibacillus</taxon>
    </lineage>
</organism>
<dbReference type="SUPFAM" id="SSF116734">
    <property type="entry name" value="DNA methylase specificity domain"/>
    <property type="match status" value="2"/>
</dbReference>
<reference evidence="6 7" key="1">
    <citation type="submission" date="2019-05" db="EMBL/GenBank/DDBJ databases">
        <title>Genomic analysis of Lentibacillus sp. NKC220-2.</title>
        <authorList>
            <person name="Oh Y.J."/>
        </authorList>
    </citation>
    <scope>NUCLEOTIDE SEQUENCE [LARGE SCALE GENOMIC DNA]</scope>
    <source>
        <strain evidence="6 7">NKC220-2</strain>
    </source>
</reference>
<dbReference type="InterPro" id="IPR052021">
    <property type="entry name" value="Type-I_RS_S_subunit"/>
</dbReference>
<evidence type="ECO:0000259" key="5">
    <source>
        <dbReference type="Pfam" id="PF01420"/>
    </source>
</evidence>
<evidence type="ECO:0000256" key="4">
    <source>
        <dbReference type="SAM" id="Coils"/>
    </source>
</evidence>
<keyword evidence="2" id="KW-0680">Restriction system</keyword>
<keyword evidence="6" id="KW-0540">Nuclease</keyword>
<proteinExistence type="inferred from homology"/>
<dbReference type="Pfam" id="PF01420">
    <property type="entry name" value="Methylase_S"/>
    <property type="match status" value="2"/>
</dbReference>
<dbReference type="InterPro" id="IPR000055">
    <property type="entry name" value="Restrct_endonuc_typeI_TRD"/>
</dbReference>
<name>A0A5S3QNA3_9BACI</name>
<dbReference type="OrthoDB" id="9795776at2"/>
<dbReference type="InterPro" id="IPR044946">
    <property type="entry name" value="Restrct_endonuc_typeI_TRD_sf"/>
</dbReference>
<dbReference type="GO" id="GO:0009307">
    <property type="term" value="P:DNA restriction-modification system"/>
    <property type="evidence" value="ECO:0007669"/>
    <property type="project" value="UniProtKB-KW"/>
</dbReference>
<keyword evidence="3" id="KW-0238">DNA-binding</keyword>
<dbReference type="GO" id="GO:0003677">
    <property type="term" value="F:DNA binding"/>
    <property type="evidence" value="ECO:0007669"/>
    <property type="project" value="UniProtKB-KW"/>
</dbReference>
<dbReference type="PANTHER" id="PTHR30408:SF12">
    <property type="entry name" value="TYPE I RESTRICTION ENZYME MJAVIII SPECIFICITY SUBUNIT"/>
    <property type="match status" value="1"/>
</dbReference>
<gene>
    <name evidence="6" type="ORF">FFL34_11735</name>
</gene>
<dbReference type="CDD" id="cd17494">
    <property type="entry name" value="RMtype1_S_Sma198ORF994P-TRD2-CR2_like"/>
    <property type="match status" value="1"/>
</dbReference>
<accession>A0A5S3QNA3</accession>